<gene>
    <name evidence="7" type="ORF">EDS130_LOCUS9820</name>
</gene>
<feature type="compositionally biased region" description="Basic and acidic residues" evidence="5">
    <location>
        <begin position="461"/>
        <end position="504"/>
    </location>
</feature>
<feature type="region of interest" description="Disordered" evidence="5">
    <location>
        <begin position="136"/>
        <end position="610"/>
    </location>
</feature>
<organism evidence="7 8">
    <name type="scientific">Adineta ricciae</name>
    <name type="common">Rotifer</name>
    <dbReference type="NCBI Taxonomy" id="249248"/>
    <lineage>
        <taxon>Eukaryota</taxon>
        <taxon>Metazoa</taxon>
        <taxon>Spiralia</taxon>
        <taxon>Gnathifera</taxon>
        <taxon>Rotifera</taxon>
        <taxon>Eurotatoria</taxon>
        <taxon>Bdelloidea</taxon>
        <taxon>Adinetida</taxon>
        <taxon>Adinetidae</taxon>
        <taxon>Adineta</taxon>
    </lineage>
</organism>
<dbReference type="OrthoDB" id="2417221at2759"/>
<evidence type="ECO:0000256" key="3">
    <source>
        <dbReference type="ARBA" id="ARBA00022833"/>
    </source>
</evidence>
<dbReference type="Gene3D" id="6.10.250.3220">
    <property type="match status" value="1"/>
</dbReference>
<feature type="compositionally biased region" description="Polar residues" evidence="5">
    <location>
        <begin position="369"/>
        <end position="378"/>
    </location>
</feature>
<evidence type="ECO:0000256" key="5">
    <source>
        <dbReference type="SAM" id="MobiDB-lite"/>
    </source>
</evidence>
<reference evidence="7" key="1">
    <citation type="submission" date="2021-02" db="EMBL/GenBank/DDBJ databases">
        <authorList>
            <person name="Nowell W R."/>
        </authorList>
    </citation>
    <scope>NUCLEOTIDE SEQUENCE</scope>
</reference>
<feature type="compositionally biased region" description="Basic and acidic residues" evidence="5">
    <location>
        <begin position="535"/>
        <end position="563"/>
    </location>
</feature>
<feature type="compositionally biased region" description="Basic and acidic residues" evidence="5">
    <location>
        <begin position="319"/>
        <end position="332"/>
    </location>
</feature>
<dbReference type="AlphaFoldDB" id="A0A813ZMY1"/>
<dbReference type="InterPro" id="IPR000571">
    <property type="entry name" value="Znf_CCCH"/>
</dbReference>
<feature type="domain" description="C3H1-type" evidence="6">
    <location>
        <begin position="52"/>
        <end position="80"/>
    </location>
</feature>
<dbReference type="Proteomes" id="UP000663852">
    <property type="component" value="Unassembled WGS sequence"/>
</dbReference>
<evidence type="ECO:0000256" key="1">
    <source>
        <dbReference type="ARBA" id="ARBA00022723"/>
    </source>
</evidence>
<evidence type="ECO:0000259" key="6">
    <source>
        <dbReference type="PROSITE" id="PS50103"/>
    </source>
</evidence>
<accession>A0A813ZMY1</accession>
<feature type="compositionally biased region" description="Basic and acidic residues" evidence="5">
    <location>
        <begin position="274"/>
        <end position="293"/>
    </location>
</feature>
<sequence length="770" mass="85709">MKANVAPHMKKFYSCVINNTFDMSHAPIKKSVFDRIGGNSSSPSGVTNSTNKSTHGFCNTFIKTGSCPLGDTCKYIHEQPNFDKQSGSNDDFRITKTITRVVDMSSSSSMKSTVTVSNEQRPVVVSNSIQSNRTVIESIAPSIDHSADRRSSGSDRKQLESHHSSSKVRSSSNSTESSKKKSHSSSHEIRHSSSKKQRAVESESSVSSASDSEYTHSSRKQKKKSNHSSSAKHKKRDSISPTNHDEEETLNDQLLRQTSSCNRSPKRTIMIARRSKDEATKSTSKDSKSKSVPEIEFLGSKKVKPEKKPVETIHQQTESNKKSNEIKREKKSPSRSISEQQRRHSSSTNTSSTSMYERSTQVKTEDAKSSTSKAQNSSERSDRNAAELTPPVLVQLSPTPPIQAASEMSDKGSVEHSVEAEKSHVNQPSSPVCVILDDDSSPAPSVDKKDARQVLTKSVKKSSEPEKTSSKSSKRSRDVEKIHTKDKSSESSESKRKRLNDGSSKKVTSSNKSRDETRSTSSRSDPRRSAVNTASRDESSSRKHKDKLEVKSSRSSDAKDHTSTKSRSNSIRHDTTRSSSEKKRSSHRHGKEKDLENITDSEGHLDESNVPKQTAIEAYMAMDWSSLSRDKRIPSNSQVTSRIARTTNSNDVLNVSDRLLTTEQKEKLRGVDVHSLPLTHFMKQLQLKSTPNIVNSCHRRFGSCAKDMIEMKHKFFTRSIEPVQRYEFINKEHYLAYQQAINSLLDKTPVDSSTVQVETTSTTTTDALLS</sequence>
<feature type="compositionally biased region" description="Basic residues" evidence="5">
    <location>
        <begin position="217"/>
        <end position="236"/>
    </location>
</feature>
<name>A0A813ZMY1_ADIRI</name>
<keyword evidence="1 4" id="KW-0479">Metal-binding</keyword>
<feature type="compositionally biased region" description="Basic and acidic residues" evidence="5">
    <location>
        <begin position="571"/>
        <end position="583"/>
    </location>
</feature>
<feature type="compositionally biased region" description="Basic and acidic residues" evidence="5">
    <location>
        <begin position="408"/>
        <end position="424"/>
    </location>
</feature>
<protein>
    <recommendedName>
        <fullName evidence="6">C3H1-type domain-containing protein</fullName>
    </recommendedName>
</protein>
<feature type="compositionally biased region" description="Basic and acidic residues" evidence="5">
    <location>
        <begin position="591"/>
        <end position="609"/>
    </location>
</feature>
<dbReference type="Pfam" id="PF00642">
    <property type="entry name" value="zf-CCCH"/>
    <property type="match status" value="1"/>
</dbReference>
<evidence type="ECO:0000313" key="7">
    <source>
        <dbReference type="EMBL" id="CAF0901836.1"/>
    </source>
</evidence>
<keyword evidence="2 4" id="KW-0863">Zinc-finger</keyword>
<feature type="compositionally biased region" description="Low complexity" evidence="5">
    <location>
        <begin position="202"/>
        <end position="212"/>
    </location>
</feature>
<evidence type="ECO:0000256" key="4">
    <source>
        <dbReference type="PROSITE-ProRule" id="PRU00723"/>
    </source>
</evidence>
<feature type="compositionally biased region" description="Basic and acidic residues" evidence="5">
    <location>
        <begin position="512"/>
        <end position="528"/>
    </location>
</feature>
<dbReference type="SUPFAM" id="SSF90229">
    <property type="entry name" value="CCCH zinc finger"/>
    <property type="match status" value="1"/>
</dbReference>
<keyword evidence="3 4" id="KW-0862">Zinc</keyword>
<comment type="caution">
    <text evidence="7">The sequence shown here is derived from an EMBL/GenBank/DDBJ whole genome shotgun (WGS) entry which is preliminary data.</text>
</comment>
<feature type="compositionally biased region" description="Polar residues" evidence="5">
    <location>
        <begin position="251"/>
        <end position="263"/>
    </location>
</feature>
<dbReference type="PROSITE" id="PS50103">
    <property type="entry name" value="ZF_C3H1"/>
    <property type="match status" value="1"/>
</dbReference>
<dbReference type="InterPro" id="IPR036855">
    <property type="entry name" value="Znf_CCCH_sf"/>
</dbReference>
<evidence type="ECO:0000256" key="2">
    <source>
        <dbReference type="ARBA" id="ARBA00022771"/>
    </source>
</evidence>
<feature type="compositionally biased region" description="Basic and acidic residues" evidence="5">
    <location>
        <begin position="145"/>
        <end position="163"/>
    </location>
</feature>
<dbReference type="GO" id="GO:0008270">
    <property type="term" value="F:zinc ion binding"/>
    <property type="evidence" value="ECO:0007669"/>
    <property type="project" value="UniProtKB-KW"/>
</dbReference>
<feature type="compositionally biased region" description="Low complexity" evidence="5">
    <location>
        <begin position="167"/>
        <end position="176"/>
    </location>
</feature>
<feature type="zinc finger region" description="C3H1-type" evidence="4">
    <location>
        <begin position="52"/>
        <end position="80"/>
    </location>
</feature>
<proteinExistence type="predicted"/>
<evidence type="ECO:0000313" key="8">
    <source>
        <dbReference type="Proteomes" id="UP000663852"/>
    </source>
</evidence>
<dbReference type="EMBL" id="CAJNOJ010000033">
    <property type="protein sequence ID" value="CAF0901836.1"/>
    <property type="molecule type" value="Genomic_DNA"/>
</dbReference>